<name>A0ABR2LRJ0_9ASPA</name>
<reference evidence="2 3" key="1">
    <citation type="journal article" date="2022" name="Nat. Plants">
        <title>Genomes of leafy and leafless Platanthera orchids illuminate the evolution of mycoheterotrophy.</title>
        <authorList>
            <person name="Li M.H."/>
            <person name="Liu K.W."/>
            <person name="Li Z."/>
            <person name="Lu H.C."/>
            <person name="Ye Q.L."/>
            <person name="Zhang D."/>
            <person name="Wang J.Y."/>
            <person name="Li Y.F."/>
            <person name="Zhong Z.M."/>
            <person name="Liu X."/>
            <person name="Yu X."/>
            <person name="Liu D.K."/>
            <person name="Tu X.D."/>
            <person name="Liu B."/>
            <person name="Hao Y."/>
            <person name="Liao X.Y."/>
            <person name="Jiang Y.T."/>
            <person name="Sun W.H."/>
            <person name="Chen J."/>
            <person name="Chen Y.Q."/>
            <person name="Ai Y."/>
            <person name="Zhai J.W."/>
            <person name="Wu S.S."/>
            <person name="Zhou Z."/>
            <person name="Hsiao Y.Y."/>
            <person name="Wu W.L."/>
            <person name="Chen Y.Y."/>
            <person name="Lin Y.F."/>
            <person name="Hsu J.L."/>
            <person name="Li C.Y."/>
            <person name="Wang Z.W."/>
            <person name="Zhao X."/>
            <person name="Zhong W.Y."/>
            <person name="Ma X.K."/>
            <person name="Ma L."/>
            <person name="Huang J."/>
            <person name="Chen G.Z."/>
            <person name="Huang M.Z."/>
            <person name="Huang L."/>
            <person name="Peng D.H."/>
            <person name="Luo Y.B."/>
            <person name="Zou S.Q."/>
            <person name="Chen S.P."/>
            <person name="Lan S."/>
            <person name="Tsai W.C."/>
            <person name="Van de Peer Y."/>
            <person name="Liu Z.J."/>
        </authorList>
    </citation>
    <scope>NUCLEOTIDE SEQUENCE [LARGE SCALE GENOMIC DNA]</scope>
    <source>
        <strain evidence="2">Lor288</strain>
    </source>
</reference>
<organism evidence="2 3">
    <name type="scientific">Platanthera guangdongensis</name>
    <dbReference type="NCBI Taxonomy" id="2320717"/>
    <lineage>
        <taxon>Eukaryota</taxon>
        <taxon>Viridiplantae</taxon>
        <taxon>Streptophyta</taxon>
        <taxon>Embryophyta</taxon>
        <taxon>Tracheophyta</taxon>
        <taxon>Spermatophyta</taxon>
        <taxon>Magnoliopsida</taxon>
        <taxon>Liliopsida</taxon>
        <taxon>Asparagales</taxon>
        <taxon>Orchidaceae</taxon>
        <taxon>Orchidoideae</taxon>
        <taxon>Orchideae</taxon>
        <taxon>Orchidinae</taxon>
        <taxon>Platanthera</taxon>
    </lineage>
</organism>
<evidence type="ECO:0000256" key="1">
    <source>
        <dbReference type="SAM" id="MobiDB-lite"/>
    </source>
</evidence>
<feature type="compositionally biased region" description="Basic and acidic residues" evidence="1">
    <location>
        <begin position="61"/>
        <end position="78"/>
    </location>
</feature>
<gene>
    <name evidence="2" type="ORF">KSP40_PGU006503</name>
</gene>
<proteinExistence type="predicted"/>
<evidence type="ECO:0000313" key="3">
    <source>
        <dbReference type="Proteomes" id="UP001412067"/>
    </source>
</evidence>
<dbReference type="Proteomes" id="UP001412067">
    <property type="component" value="Unassembled WGS sequence"/>
</dbReference>
<accession>A0ABR2LRJ0</accession>
<comment type="caution">
    <text evidence="2">The sequence shown here is derived from an EMBL/GenBank/DDBJ whole genome shotgun (WGS) entry which is preliminary data.</text>
</comment>
<dbReference type="EMBL" id="JBBWWR010000016">
    <property type="protein sequence ID" value="KAK8948088.1"/>
    <property type="molecule type" value="Genomic_DNA"/>
</dbReference>
<feature type="region of interest" description="Disordered" evidence="1">
    <location>
        <begin position="61"/>
        <end position="94"/>
    </location>
</feature>
<protein>
    <submittedName>
        <fullName evidence="2">Uncharacterized protein</fullName>
    </submittedName>
</protein>
<evidence type="ECO:0000313" key="2">
    <source>
        <dbReference type="EMBL" id="KAK8948088.1"/>
    </source>
</evidence>
<sequence length="94" mass="9966">MGGCATKPAVSADDTEAPQRAEDLAAVIADPGEGKEKEEINKGDGEVVEGRKSLCNLFQEPEKNTPEAGEEKPEKEEGVIPGIKLTAPESRSLF</sequence>
<keyword evidence="3" id="KW-1185">Reference proteome</keyword>